<sequence length="19" mass="2009">MFSSGTGSVPHKCGKTHTF</sequence>
<organism evidence="1">
    <name type="scientific">Arundo donax</name>
    <name type="common">Giant reed</name>
    <name type="synonym">Donax arundinaceus</name>
    <dbReference type="NCBI Taxonomy" id="35708"/>
    <lineage>
        <taxon>Eukaryota</taxon>
        <taxon>Viridiplantae</taxon>
        <taxon>Streptophyta</taxon>
        <taxon>Embryophyta</taxon>
        <taxon>Tracheophyta</taxon>
        <taxon>Spermatophyta</taxon>
        <taxon>Magnoliopsida</taxon>
        <taxon>Liliopsida</taxon>
        <taxon>Poales</taxon>
        <taxon>Poaceae</taxon>
        <taxon>PACMAD clade</taxon>
        <taxon>Arundinoideae</taxon>
        <taxon>Arundineae</taxon>
        <taxon>Arundo</taxon>
    </lineage>
</organism>
<protein>
    <submittedName>
        <fullName evidence="1">Uncharacterized protein</fullName>
    </submittedName>
</protein>
<name>A0A0A8Z8Y4_ARUDO</name>
<dbReference type="AlphaFoldDB" id="A0A0A8Z8Y4"/>
<evidence type="ECO:0000313" key="1">
    <source>
        <dbReference type="EMBL" id="JAD35276.1"/>
    </source>
</evidence>
<accession>A0A0A8Z8Y4</accession>
<dbReference type="EMBL" id="GBRH01262619">
    <property type="protein sequence ID" value="JAD35276.1"/>
    <property type="molecule type" value="Transcribed_RNA"/>
</dbReference>
<reference evidence="1" key="1">
    <citation type="submission" date="2014-09" db="EMBL/GenBank/DDBJ databases">
        <authorList>
            <person name="Magalhaes I.L.F."/>
            <person name="Oliveira U."/>
            <person name="Santos F.R."/>
            <person name="Vidigal T.H.D.A."/>
            <person name="Brescovit A.D."/>
            <person name="Santos A.J."/>
        </authorList>
    </citation>
    <scope>NUCLEOTIDE SEQUENCE</scope>
    <source>
        <tissue evidence="1">Shoot tissue taken approximately 20 cm above the soil surface</tissue>
    </source>
</reference>
<proteinExistence type="predicted"/>
<reference evidence="1" key="2">
    <citation type="journal article" date="2015" name="Data Brief">
        <title>Shoot transcriptome of the giant reed, Arundo donax.</title>
        <authorList>
            <person name="Barrero R.A."/>
            <person name="Guerrero F.D."/>
            <person name="Moolhuijzen P."/>
            <person name="Goolsby J.A."/>
            <person name="Tidwell J."/>
            <person name="Bellgard S.E."/>
            <person name="Bellgard M.I."/>
        </authorList>
    </citation>
    <scope>NUCLEOTIDE SEQUENCE</scope>
    <source>
        <tissue evidence="1">Shoot tissue taken approximately 20 cm above the soil surface</tissue>
    </source>
</reference>